<feature type="transmembrane region" description="Helical" evidence="1">
    <location>
        <begin position="136"/>
        <end position="154"/>
    </location>
</feature>
<keyword evidence="3" id="KW-1185">Reference proteome</keyword>
<feature type="transmembrane region" description="Helical" evidence="1">
    <location>
        <begin position="29"/>
        <end position="47"/>
    </location>
</feature>
<sequence>MSTVAPFSPASLLVFHILFHVALALNSAFVRRVSFAPLAAILIYLLLNTSTEHLTQNWLTGHMLVIELLTASDYLLVTDAHEELRQSSSVASISAAPFPERLQWALKLTLNPRGIGWLHEPTAALPPKPTASRPSFLITQALHLAFYIALLLVVGRATSSIPTLHKGSPGLGMLVSGGVFFDCFLSVWVCGILTTARIFSTPGSMHILSGNSEESFGTKFFALLLSHAKLVAHRVMGLRPGSTMSAYAVVITLEDIAIATGKKLGLNSRVWKAAGYVWVLTWLTLSVPIWMDKQIAAGFMDMKSKGGMTLKFAALGDLYIDM</sequence>
<feature type="transmembrane region" description="Helical" evidence="1">
    <location>
        <begin position="6"/>
        <end position="24"/>
    </location>
</feature>
<dbReference type="EMBL" id="JACAZI010000007">
    <property type="protein sequence ID" value="KAF7356523.1"/>
    <property type="molecule type" value="Genomic_DNA"/>
</dbReference>
<accession>A0A8H6Y8X4</accession>
<evidence type="ECO:0000313" key="2">
    <source>
        <dbReference type="EMBL" id="KAF7356523.1"/>
    </source>
</evidence>
<keyword evidence="1" id="KW-0812">Transmembrane</keyword>
<dbReference type="GO" id="GO:0016740">
    <property type="term" value="F:transferase activity"/>
    <property type="evidence" value="ECO:0007669"/>
    <property type="project" value="UniProtKB-KW"/>
</dbReference>
<feature type="transmembrane region" description="Helical" evidence="1">
    <location>
        <begin position="174"/>
        <end position="199"/>
    </location>
</feature>
<keyword evidence="1" id="KW-1133">Transmembrane helix</keyword>
<reference evidence="2" key="1">
    <citation type="submission" date="2020-05" db="EMBL/GenBank/DDBJ databases">
        <title>Mycena genomes resolve the evolution of fungal bioluminescence.</title>
        <authorList>
            <person name="Tsai I.J."/>
        </authorList>
    </citation>
    <scope>NUCLEOTIDE SEQUENCE</scope>
    <source>
        <strain evidence="2">CCC161011</strain>
    </source>
</reference>
<evidence type="ECO:0000256" key="1">
    <source>
        <dbReference type="SAM" id="Phobius"/>
    </source>
</evidence>
<name>A0A8H6Y8X4_9AGAR</name>
<dbReference type="OrthoDB" id="1077582at2759"/>
<evidence type="ECO:0000313" key="3">
    <source>
        <dbReference type="Proteomes" id="UP000620124"/>
    </source>
</evidence>
<feature type="transmembrane region" description="Helical" evidence="1">
    <location>
        <begin position="273"/>
        <end position="291"/>
    </location>
</feature>
<protein>
    <submittedName>
        <fullName evidence="2">Acetyltransferase sirH</fullName>
    </submittedName>
</protein>
<keyword evidence="2" id="KW-0808">Transferase</keyword>
<keyword evidence="1" id="KW-0472">Membrane</keyword>
<dbReference type="AlphaFoldDB" id="A0A8H6Y8X4"/>
<dbReference type="Proteomes" id="UP000620124">
    <property type="component" value="Unassembled WGS sequence"/>
</dbReference>
<organism evidence="2 3">
    <name type="scientific">Mycena venus</name>
    <dbReference type="NCBI Taxonomy" id="2733690"/>
    <lineage>
        <taxon>Eukaryota</taxon>
        <taxon>Fungi</taxon>
        <taxon>Dikarya</taxon>
        <taxon>Basidiomycota</taxon>
        <taxon>Agaricomycotina</taxon>
        <taxon>Agaricomycetes</taxon>
        <taxon>Agaricomycetidae</taxon>
        <taxon>Agaricales</taxon>
        <taxon>Marasmiineae</taxon>
        <taxon>Mycenaceae</taxon>
        <taxon>Mycena</taxon>
    </lineage>
</organism>
<comment type="caution">
    <text evidence="2">The sequence shown here is derived from an EMBL/GenBank/DDBJ whole genome shotgun (WGS) entry which is preliminary data.</text>
</comment>
<proteinExistence type="predicted"/>
<gene>
    <name evidence="2" type="ORF">MVEN_00985900</name>
</gene>